<dbReference type="Gene3D" id="1.10.238.10">
    <property type="entry name" value="EF-hand"/>
    <property type="match status" value="1"/>
</dbReference>
<evidence type="ECO:0000259" key="3">
    <source>
        <dbReference type="PROSITE" id="PS50222"/>
    </source>
</evidence>
<feature type="domain" description="EF-hand" evidence="3">
    <location>
        <begin position="1"/>
        <end position="28"/>
    </location>
</feature>
<dbReference type="Pfam" id="PF13499">
    <property type="entry name" value="EF-hand_7"/>
    <property type="match status" value="1"/>
</dbReference>
<dbReference type="PROSITE" id="PS00018">
    <property type="entry name" value="EF_HAND_1"/>
    <property type="match status" value="2"/>
</dbReference>
<keyword evidence="5" id="KW-1185">Reference proteome</keyword>
<organism evidence="4 5">
    <name type="scientific">Erythroxylum novogranatense</name>
    <dbReference type="NCBI Taxonomy" id="1862640"/>
    <lineage>
        <taxon>Eukaryota</taxon>
        <taxon>Viridiplantae</taxon>
        <taxon>Streptophyta</taxon>
        <taxon>Embryophyta</taxon>
        <taxon>Tracheophyta</taxon>
        <taxon>Spermatophyta</taxon>
        <taxon>Magnoliopsida</taxon>
        <taxon>eudicotyledons</taxon>
        <taxon>Gunneridae</taxon>
        <taxon>Pentapetalae</taxon>
        <taxon>rosids</taxon>
        <taxon>fabids</taxon>
        <taxon>Malpighiales</taxon>
        <taxon>Erythroxylaceae</taxon>
        <taxon>Erythroxylum</taxon>
    </lineage>
</organism>
<keyword evidence="1" id="KW-0106">Calcium</keyword>
<evidence type="ECO:0000256" key="1">
    <source>
        <dbReference type="ARBA" id="ARBA00022837"/>
    </source>
</evidence>
<accession>A0AAV8SU34</accession>
<protein>
    <recommendedName>
        <fullName evidence="3">EF-hand domain-containing protein</fullName>
    </recommendedName>
</protein>
<evidence type="ECO:0000313" key="4">
    <source>
        <dbReference type="EMBL" id="KAJ8755430.1"/>
    </source>
</evidence>
<gene>
    <name evidence="4" type="ORF">K2173_019228</name>
</gene>
<dbReference type="SMART" id="SM00054">
    <property type="entry name" value="EFh"/>
    <property type="match status" value="2"/>
</dbReference>
<proteinExistence type="predicted"/>
<dbReference type="AlphaFoldDB" id="A0AAV8SU34"/>
<dbReference type="CDD" id="cd00051">
    <property type="entry name" value="EFh"/>
    <property type="match status" value="1"/>
</dbReference>
<evidence type="ECO:0000256" key="2">
    <source>
        <dbReference type="SAM" id="MobiDB-lite"/>
    </source>
</evidence>
<dbReference type="Proteomes" id="UP001159364">
    <property type="component" value="Linkage Group LG09"/>
</dbReference>
<dbReference type="PROSITE" id="PS50222">
    <property type="entry name" value="EF_HAND_2"/>
    <property type="match status" value="2"/>
</dbReference>
<comment type="caution">
    <text evidence="4">The sequence shown here is derived from an EMBL/GenBank/DDBJ whole genome shotgun (WGS) entry which is preliminary data.</text>
</comment>
<dbReference type="GO" id="GO:0005509">
    <property type="term" value="F:calcium ion binding"/>
    <property type="evidence" value="ECO:0007669"/>
    <property type="project" value="InterPro"/>
</dbReference>
<feature type="compositionally biased region" description="Acidic residues" evidence="2">
    <location>
        <begin position="1"/>
        <end position="15"/>
    </location>
</feature>
<reference evidence="4 5" key="1">
    <citation type="submission" date="2021-09" db="EMBL/GenBank/DDBJ databases">
        <title>Genomic insights and catalytic innovation underlie evolution of tropane alkaloids biosynthesis.</title>
        <authorList>
            <person name="Wang Y.-J."/>
            <person name="Tian T."/>
            <person name="Huang J.-P."/>
            <person name="Huang S.-X."/>
        </authorList>
    </citation>
    <scope>NUCLEOTIDE SEQUENCE [LARGE SCALE GENOMIC DNA]</scope>
    <source>
        <strain evidence="4">KIB-2018</strain>
        <tissue evidence="4">Leaf</tissue>
    </source>
</reference>
<dbReference type="SUPFAM" id="SSF47473">
    <property type="entry name" value="EF-hand"/>
    <property type="match status" value="1"/>
</dbReference>
<dbReference type="InterPro" id="IPR011992">
    <property type="entry name" value="EF-hand-dom_pair"/>
</dbReference>
<evidence type="ECO:0000313" key="5">
    <source>
        <dbReference type="Proteomes" id="UP001159364"/>
    </source>
</evidence>
<feature type="region of interest" description="Disordered" evidence="2">
    <location>
        <begin position="1"/>
        <end position="27"/>
    </location>
</feature>
<sequence>MFNMMDTDDTGDLSSEELKDGLHKLGHSVPDPEVQMLMDAADIDGNGTLSCEEFGTMIIHLIRIANDDHPLKLSTFLTITEMATSSLKSWKQP</sequence>
<dbReference type="EMBL" id="JAIWQS010000009">
    <property type="protein sequence ID" value="KAJ8755430.1"/>
    <property type="molecule type" value="Genomic_DNA"/>
</dbReference>
<feature type="domain" description="EF-hand" evidence="3">
    <location>
        <begin position="29"/>
        <end position="64"/>
    </location>
</feature>
<name>A0AAV8SU34_9ROSI</name>
<dbReference type="InterPro" id="IPR018247">
    <property type="entry name" value="EF_Hand_1_Ca_BS"/>
</dbReference>
<dbReference type="InterPro" id="IPR002048">
    <property type="entry name" value="EF_hand_dom"/>
</dbReference>